<comment type="caution">
    <text evidence="1">The sequence shown here is derived from an EMBL/GenBank/DDBJ whole genome shotgun (WGS) entry which is preliminary data.</text>
</comment>
<dbReference type="Gene3D" id="2.40.70.10">
    <property type="entry name" value="Acid Proteases"/>
    <property type="match status" value="1"/>
</dbReference>
<gene>
    <name evidence="1" type="ORF">Tco_1016584</name>
</gene>
<dbReference type="InterPro" id="IPR021109">
    <property type="entry name" value="Peptidase_aspartic_dom_sf"/>
</dbReference>
<proteinExistence type="predicted"/>
<dbReference type="PANTHER" id="PTHR33067">
    <property type="entry name" value="RNA-DIRECTED DNA POLYMERASE-RELATED"/>
    <property type="match status" value="1"/>
</dbReference>
<evidence type="ECO:0000313" key="2">
    <source>
        <dbReference type="Proteomes" id="UP001151760"/>
    </source>
</evidence>
<accession>A0ABQ5FQ24</accession>
<dbReference type="PANTHER" id="PTHR33067:SF9">
    <property type="entry name" value="RNA-DIRECTED DNA POLYMERASE"/>
    <property type="match status" value="1"/>
</dbReference>
<reference evidence="1" key="2">
    <citation type="submission" date="2022-01" db="EMBL/GenBank/DDBJ databases">
        <authorList>
            <person name="Yamashiro T."/>
            <person name="Shiraishi A."/>
            <person name="Satake H."/>
            <person name="Nakayama K."/>
        </authorList>
    </citation>
    <scope>NUCLEOTIDE SEQUENCE</scope>
</reference>
<evidence type="ECO:0000313" key="1">
    <source>
        <dbReference type="EMBL" id="GJT65104.1"/>
    </source>
</evidence>
<dbReference type="CDD" id="cd00303">
    <property type="entry name" value="retropepsin_like"/>
    <property type="match status" value="1"/>
</dbReference>
<reference evidence="1" key="1">
    <citation type="journal article" date="2022" name="Int. J. Mol. Sci.">
        <title>Draft Genome of Tanacetum Coccineum: Genomic Comparison of Closely Related Tanacetum-Family Plants.</title>
        <authorList>
            <person name="Yamashiro T."/>
            <person name="Shiraishi A."/>
            <person name="Nakayama K."/>
            <person name="Satake H."/>
        </authorList>
    </citation>
    <scope>NUCLEOTIDE SEQUENCE</scope>
</reference>
<sequence>MTIKVIRSKLESLGNKGEALEENEAIKQVKGEALEEKEDPGAFIIPIRLEAKIDLNALADIGSDINVLPYRIYAKLGREEVKKVNRVITMLNHSKAEPTGVLKDVLCQVGVTTIIAKFLILDMPIDRDAPILVGRGFLYTCGSILNTKDRITSTFDGICHQTFHAAKTSLNTEESDNDDEEDYGIQRNCFGAPMYGPKPAKYLNCNDLMDRALALQEVINPFRKIYVWKKLRFFFITSKRARIIENVEEALMGSVLHEFLLWGNCNMTLKNRCGNAIEDVLEVRVNEMGSNEVLFRSEAGKRTFDINVPIYTELCHEIYATFEFDKAVADDELMTKKAIKFRLCSKAYAMSSLDFAKRLGLRNDDDFSADQYWLNISSEEISTLSGSSAKTIRKHVLKVLQKIITYGLCQRTTGYDRVQKNDLWLLSMFNGYANVTWIAKRLGILSDEVLNGLSALTYYRTLDASILRELIGSNGRLIPDEIAPSIPRVVTPRAPRPATSDLYDKISQLETQIAELEIDLDKPLSEQDPPDKLNDLAKMKRKNADDIHDYFRANKRLKSSVEYKDHPARYVLNELVLEFKLEGDNTPIVIQPPCYSASKIQQCDLDDAMEIRNKMLET</sequence>
<organism evidence="1 2">
    <name type="scientific">Tanacetum coccineum</name>
    <dbReference type="NCBI Taxonomy" id="301880"/>
    <lineage>
        <taxon>Eukaryota</taxon>
        <taxon>Viridiplantae</taxon>
        <taxon>Streptophyta</taxon>
        <taxon>Embryophyta</taxon>
        <taxon>Tracheophyta</taxon>
        <taxon>Spermatophyta</taxon>
        <taxon>Magnoliopsida</taxon>
        <taxon>eudicotyledons</taxon>
        <taxon>Gunneridae</taxon>
        <taxon>Pentapetalae</taxon>
        <taxon>asterids</taxon>
        <taxon>campanulids</taxon>
        <taxon>Asterales</taxon>
        <taxon>Asteraceae</taxon>
        <taxon>Asteroideae</taxon>
        <taxon>Anthemideae</taxon>
        <taxon>Anthemidinae</taxon>
        <taxon>Tanacetum</taxon>
    </lineage>
</organism>
<dbReference type="Proteomes" id="UP001151760">
    <property type="component" value="Unassembled WGS sequence"/>
</dbReference>
<protein>
    <submittedName>
        <fullName evidence="1">Retrotransposon ORF1</fullName>
    </submittedName>
</protein>
<keyword evidence="2" id="KW-1185">Reference proteome</keyword>
<dbReference type="EMBL" id="BQNB010017604">
    <property type="protein sequence ID" value="GJT65104.1"/>
    <property type="molecule type" value="Genomic_DNA"/>
</dbReference>
<name>A0ABQ5FQ24_9ASTR</name>